<protein>
    <recommendedName>
        <fullName evidence="2">Transposase Synechocystis PCC 6803 domain-containing protein</fullName>
    </recommendedName>
</protein>
<dbReference type="GO" id="GO:0031409">
    <property type="term" value="F:pigment binding"/>
    <property type="evidence" value="ECO:0007669"/>
    <property type="project" value="InterPro"/>
</dbReference>
<dbReference type="GO" id="GO:0003676">
    <property type="term" value="F:nucleic acid binding"/>
    <property type="evidence" value="ECO:0007669"/>
    <property type="project" value="InterPro"/>
</dbReference>
<evidence type="ECO:0000313" key="3">
    <source>
        <dbReference type="EMBL" id="CAF0888222.1"/>
    </source>
</evidence>
<dbReference type="PANTHER" id="PTHR10612">
    <property type="entry name" value="APOLIPOPROTEIN D"/>
    <property type="match status" value="1"/>
</dbReference>
<dbReference type="PROSITE" id="PS00213">
    <property type="entry name" value="LIPOCALIN"/>
    <property type="match status" value="1"/>
</dbReference>
<feature type="domain" description="Transposase Synechocystis PCC 6803" evidence="2">
    <location>
        <begin position="193"/>
        <end position="283"/>
    </location>
</feature>
<dbReference type="GO" id="GO:0008289">
    <property type="term" value="F:lipid binding"/>
    <property type="evidence" value="ECO:0007669"/>
    <property type="project" value="UniProtKB-KW"/>
</dbReference>
<proteinExistence type="predicted"/>
<accession>A0A813YQI7</accession>
<dbReference type="EMBL" id="CAJNOU010000148">
    <property type="protein sequence ID" value="CAF0888222.1"/>
    <property type="molecule type" value="Genomic_DNA"/>
</dbReference>
<dbReference type="Pfam" id="PF01710">
    <property type="entry name" value="HTH_Tnp_IS630"/>
    <property type="match status" value="1"/>
</dbReference>
<dbReference type="GO" id="GO:0005737">
    <property type="term" value="C:cytoplasm"/>
    <property type="evidence" value="ECO:0007669"/>
    <property type="project" value="TreeGrafter"/>
</dbReference>
<dbReference type="InterPro" id="IPR022272">
    <property type="entry name" value="Lipocalin_CS"/>
</dbReference>
<dbReference type="InterPro" id="IPR036397">
    <property type="entry name" value="RNaseH_sf"/>
</dbReference>
<gene>
    <name evidence="3" type="ORF">SEV965_LOCUS4991</name>
</gene>
<reference evidence="3" key="1">
    <citation type="submission" date="2021-02" db="EMBL/GenBank/DDBJ databases">
        <authorList>
            <person name="Nowell W R."/>
        </authorList>
    </citation>
    <scope>NUCLEOTIDE SEQUENCE</scope>
</reference>
<dbReference type="InterPro" id="IPR012674">
    <property type="entry name" value="Calycin"/>
</dbReference>
<evidence type="ECO:0000259" key="2">
    <source>
        <dbReference type="Pfam" id="PF01710"/>
    </source>
</evidence>
<dbReference type="PRINTS" id="PR01273">
    <property type="entry name" value="INVTBRTCOLOR"/>
</dbReference>
<name>A0A813YQI7_9BILA</name>
<evidence type="ECO:0000313" key="4">
    <source>
        <dbReference type="Proteomes" id="UP000663889"/>
    </source>
</evidence>
<dbReference type="AlphaFoldDB" id="A0A813YQI7"/>
<dbReference type="InterPro" id="IPR003057">
    <property type="entry name" value="Invtbrt_color"/>
</dbReference>
<sequence>MGCRLPTFSSLPAQKNFDLCRFLGIWYEIKFFKTEDVPDVWSDFVQSFDLQDHNKRRLIAYGQARSTTVKNCFPFGPMSLDASNGARMILITEDLKNGPIVDWPFLIIQTDYDNYALAYFCTSKNYKQNKPCEERQLKIYGRKTTLADKYLKPLIKYVNDHLCVSPGQLRTTVHSEKSCPIQRLKHFVQEGFKRSTIYNIIKRYENGLPIEDHPRSGRPPYFDRKNLKRLQHTAANRIGVTQRKLARKFGVTQPTIYYNLKKIGLKYYKRQKAPKYTKKQLQQIPKKCGNIRRRLTTKHTFIIVDDEKYFTFSNDDMPQNTGFYSFDKEHVPDNVKYKTKEKYPKKVLVWLSLSAKGISAPFIGTTKGPAINANIYIKECLSKLLAFIETYHFHDDYVFWPDLATSHYANEITQWLLQHQIKFIPKQVNPPKVSKARPIEDFWSILANKVSRHFVQTLFYHPLSGGKSIHDHETNPDLIDAKCLRQQMKERVINELTPISVIYEEEMAKTPLSDSATGTFPTNQELYQTFAKLRQKHLLALPQSSLFTIPDPFKLTADGKRFLL</sequence>
<comment type="caution">
    <text evidence="3">The sequence shown here is derived from an EMBL/GenBank/DDBJ whole genome shotgun (WGS) entry which is preliminary data.</text>
</comment>
<evidence type="ECO:0000256" key="1">
    <source>
        <dbReference type="ARBA" id="ARBA00023157"/>
    </source>
</evidence>
<dbReference type="InterPro" id="IPR002622">
    <property type="entry name" value="Transposase_14"/>
</dbReference>
<keyword evidence="1" id="KW-1015">Disulfide bond</keyword>
<organism evidence="3 4">
    <name type="scientific">Rotaria sordida</name>
    <dbReference type="NCBI Taxonomy" id="392033"/>
    <lineage>
        <taxon>Eukaryota</taxon>
        <taxon>Metazoa</taxon>
        <taxon>Spiralia</taxon>
        <taxon>Gnathifera</taxon>
        <taxon>Rotifera</taxon>
        <taxon>Eurotatoria</taxon>
        <taxon>Bdelloidea</taxon>
        <taxon>Philodinida</taxon>
        <taxon>Philodinidae</taxon>
        <taxon>Rotaria</taxon>
    </lineage>
</organism>
<dbReference type="Gene3D" id="2.40.128.20">
    <property type="match status" value="1"/>
</dbReference>
<dbReference type="Proteomes" id="UP000663889">
    <property type="component" value="Unassembled WGS sequence"/>
</dbReference>
<dbReference type="Gene3D" id="1.10.10.60">
    <property type="entry name" value="Homeodomain-like"/>
    <property type="match status" value="1"/>
</dbReference>
<dbReference type="GO" id="GO:0000302">
    <property type="term" value="P:response to reactive oxygen species"/>
    <property type="evidence" value="ECO:0007669"/>
    <property type="project" value="TreeGrafter"/>
</dbReference>
<dbReference type="SUPFAM" id="SSF50814">
    <property type="entry name" value="Lipocalins"/>
    <property type="match status" value="1"/>
</dbReference>
<dbReference type="Gene3D" id="3.30.420.10">
    <property type="entry name" value="Ribonuclease H-like superfamily/Ribonuclease H"/>
    <property type="match status" value="1"/>
</dbReference>
<dbReference type="PANTHER" id="PTHR10612:SF34">
    <property type="entry name" value="APOLIPOPROTEIN D"/>
    <property type="match status" value="1"/>
</dbReference>
<dbReference type="GO" id="GO:0006629">
    <property type="term" value="P:lipid metabolic process"/>
    <property type="evidence" value="ECO:0007669"/>
    <property type="project" value="TreeGrafter"/>
</dbReference>